<evidence type="ECO:0000259" key="4">
    <source>
        <dbReference type="PROSITE" id="PS50995"/>
    </source>
</evidence>
<dbReference type="InterPro" id="IPR023187">
    <property type="entry name" value="Tscrpt_reg_MarR-type_CS"/>
</dbReference>
<comment type="caution">
    <text evidence="5">The sequence shown here is derived from an EMBL/GenBank/DDBJ whole genome shotgun (WGS) entry which is preliminary data.</text>
</comment>
<dbReference type="InterPro" id="IPR036388">
    <property type="entry name" value="WH-like_DNA-bd_sf"/>
</dbReference>
<reference evidence="5 6" key="1">
    <citation type="submission" date="2021-03" db="EMBL/GenBank/DDBJ databases">
        <title>Sequencing the genomes of 1000 actinobacteria strains.</title>
        <authorList>
            <person name="Klenk H.-P."/>
        </authorList>
    </citation>
    <scope>NUCLEOTIDE SEQUENCE [LARGE SCALE GENOMIC DNA]</scope>
    <source>
        <strain evidence="5 6">DSM 44580</strain>
    </source>
</reference>
<dbReference type="RefSeq" id="WP_086788993.1">
    <property type="nucleotide sequence ID" value="NZ_JAGIOO010000001.1"/>
</dbReference>
<evidence type="ECO:0000256" key="3">
    <source>
        <dbReference type="ARBA" id="ARBA00023163"/>
    </source>
</evidence>
<evidence type="ECO:0000313" key="5">
    <source>
        <dbReference type="EMBL" id="MBP2472520.1"/>
    </source>
</evidence>
<dbReference type="Pfam" id="PF01047">
    <property type="entry name" value="MarR"/>
    <property type="match status" value="1"/>
</dbReference>
<dbReference type="InterPro" id="IPR000835">
    <property type="entry name" value="HTH_MarR-typ"/>
</dbReference>
<evidence type="ECO:0000256" key="1">
    <source>
        <dbReference type="ARBA" id="ARBA00023015"/>
    </source>
</evidence>
<keyword evidence="3" id="KW-0804">Transcription</keyword>
<feature type="domain" description="HTH marR-type" evidence="4">
    <location>
        <begin position="9"/>
        <end position="145"/>
    </location>
</feature>
<dbReference type="PANTHER" id="PTHR42756">
    <property type="entry name" value="TRANSCRIPTIONAL REGULATOR, MARR"/>
    <property type="match status" value="1"/>
</dbReference>
<dbReference type="EMBL" id="JAGIOO010000001">
    <property type="protein sequence ID" value="MBP2472520.1"/>
    <property type="molecule type" value="Genomic_DNA"/>
</dbReference>
<accession>A0ABS5A7G5</accession>
<keyword evidence="1" id="KW-0805">Transcription regulation</keyword>
<dbReference type="Proteomes" id="UP001519363">
    <property type="component" value="Unassembled WGS sequence"/>
</dbReference>
<dbReference type="Gene3D" id="1.10.10.10">
    <property type="entry name" value="Winged helix-like DNA-binding domain superfamily/Winged helix DNA-binding domain"/>
    <property type="match status" value="1"/>
</dbReference>
<keyword evidence="6" id="KW-1185">Reference proteome</keyword>
<sequence>MPEELPADRDGVIDALMAAQGQLRALAASDRDNPLFSVNLTMQQLRLLLVVTMQGPRSSQELTQDLKVSPATMTGLVDRLVAHGYVRRREDPNDRRIRRIEPTKEGQTLIEQLDAQGTANFRRLLDRLDDEDLAALARVITRLVTLAREERGAPGEPS</sequence>
<name>A0ABS5A7G5_9PSEU</name>
<gene>
    <name evidence="5" type="ORF">JOF53_001392</name>
</gene>
<proteinExistence type="predicted"/>
<evidence type="ECO:0000256" key="2">
    <source>
        <dbReference type="ARBA" id="ARBA00023125"/>
    </source>
</evidence>
<dbReference type="SUPFAM" id="SSF46785">
    <property type="entry name" value="Winged helix' DNA-binding domain"/>
    <property type="match status" value="1"/>
</dbReference>
<organism evidence="5 6">
    <name type="scientific">Crossiella equi</name>
    <dbReference type="NCBI Taxonomy" id="130796"/>
    <lineage>
        <taxon>Bacteria</taxon>
        <taxon>Bacillati</taxon>
        <taxon>Actinomycetota</taxon>
        <taxon>Actinomycetes</taxon>
        <taxon>Pseudonocardiales</taxon>
        <taxon>Pseudonocardiaceae</taxon>
        <taxon>Crossiella</taxon>
    </lineage>
</organism>
<dbReference type="SMART" id="SM00347">
    <property type="entry name" value="HTH_MARR"/>
    <property type="match status" value="1"/>
</dbReference>
<dbReference type="PROSITE" id="PS01117">
    <property type="entry name" value="HTH_MARR_1"/>
    <property type="match status" value="1"/>
</dbReference>
<dbReference type="InterPro" id="IPR036390">
    <property type="entry name" value="WH_DNA-bd_sf"/>
</dbReference>
<evidence type="ECO:0000313" key="6">
    <source>
        <dbReference type="Proteomes" id="UP001519363"/>
    </source>
</evidence>
<dbReference type="GO" id="GO:0003677">
    <property type="term" value="F:DNA binding"/>
    <property type="evidence" value="ECO:0007669"/>
    <property type="project" value="UniProtKB-KW"/>
</dbReference>
<protein>
    <submittedName>
        <fullName evidence="5">DNA-binding MarR family transcriptional regulator</fullName>
    </submittedName>
</protein>
<dbReference type="PROSITE" id="PS50995">
    <property type="entry name" value="HTH_MARR_2"/>
    <property type="match status" value="1"/>
</dbReference>
<dbReference type="PANTHER" id="PTHR42756:SF1">
    <property type="entry name" value="TRANSCRIPTIONAL REPRESSOR OF EMRAB OPERON"/>
    <property type="match status" value="1"/>
</dbReference>
<dbReference type="PRINTS" id="PR00598">
    <property type="entry name" value="HTHMARR"/>
</dbReference>
<keyword evidence="2 5" id="KW-0238">DNA-binding</keyword>